<dbReference type="EMBL" id="BACD03000015">
    <property type="protein sequence ID" value="GAO48561.1"/>
    <property type="molecule type" value="Genomic_DNA"/>
</dbReference>
<sequence length="186" mass="21237">MKIFENTCVFDHPWNMVSAANWRKYPNEFSSHVISVDTLRREVDPSTGVLRSERIIACKQSAPRWILRLIGGDEISFVREVSEVDPKSQTVVMRSVNLTFANILSVQETVKYHPDPESPAKTIFEQNANISAYGPLQRLENFTVDRFSQNATKGRKGFEEVLEKVSQMHFWKDEGKRQAQAAFASA</sequence>
<dbReference type="PANTHER" id="PTHR11158">
    <property type="entry name" value="MSF1/PX19 RELATED"/>
    <property type="match status" value="1"/>
</dbReference>
<reference evidence="2 3" key="2">
    <citation type="journal article" date="2014" name="J. Gen. Appl. Microbiol.">
        <title>The early diverging ascomycetous budding yeast Saitoella complicata has three histone deacetylases belonging to the Clr6, Hos2, and Rpd3 lineages.</title>
        <authorList>
            <person name="Nishida H."/>
            <person name="Matsumoto T."/>
            <person name="Kondo S."/>
            <person name="Hamamoto M."/>
            <person name="Yoshikawa H."/>
        </authorList>
    </citation>
    <scope>NUCLEOTIDE SEQUENCE [LARGE SCALE GENOMIC DNA]</scope>
    <source>
        <strain evidence="2 3">NRRL Y-17804</strain>
    </source>
</reference>
<dbReference type="OrthoDB" id="407630at2759"/>
<organism evidence="2 3">
    <name type="scientific">Saitoella complicata (strain BCRC 22490 / CBS 7301 / JCM 7358 / NBRC 10748 / NRRL Y-17804)</name>
    <dbReference type="NCBI Taxonomy" id="698492"/>
    <lineage>
        <taxon>Eukaryota</taxon>
        <taxon>Fungi</taxon>
        <taxon>Dikarya</taxon>
        <taxon>Ascomycota</taxon>
        <taxon>Taphrinomycotina</taxon>
        <taxon>Taphrinomycotina incertae sedis</taxon>
        <taxon>Saitoella</taxon>
    </lineage>
</organism>
<dbReference type="Pfam" id="PF04707">
    <property type="entry name" value="PRELI"/>
    <property type="match status" value="1"/>
</dbReference>
<name>A0A0E9NFU9_SAICN</name>
<dbReference type="Proteomes" id="UP000033140">
    <property type="component" value="Unassembled WGS sequence"/>
</dbReference>
<evidence type="ECO:0000259" key="1">
    <source>
        <dbReference type="PROSITE" id="PS50904"/>
    </source>
</evidence>
<dbReference type="STRING" id="698492.A0A0E9NFU9"/>
<dbReference type="InterPro" id="IPR006797">
    <property type="entry name" value="PRELI/MSF1_dom"/>
</dbReference>
<evidence type="ECO:0000313" key="3">
    <source>
        <dbReference type="Proteomes" id="UP000033140"/>
    </source>
</evidence>
<dbReference type="PROSITE" id="PS50904">
    <property type="entry name" value="PRELI_MSF1"/>
    <property type="match status" value="1"/>
</dbReference>
<proteinExistence type="predicted"/>
<reference evidence="2 3" key="3">
    <citation type="journal article" date="2015" name="Genome Announc.">
        <title>Draft Genome Sequence of the Archiascomycetous Yeast Saitoella complicata.</title>
        <authorList>
            <person name="Yamauchi K."/>
            <person name="Kondo S."/>
            <person name="Hamamoto M."/>
            <person name="Takahashi Y."/>
            <person name="Ogura Y."/>
            <person name="Hayashi T."/>
            <person name="Nishida H."/>
        </authorList>
    </citation>
    <scope>NUCLEOTIDE SEQUENCE [LARGE SCALE GENOMIC DNA]</scope>
    <source>
        <strain evidence="2 3">NRRL Y-17804</strain>
    </source>
</reference>
<dbReference type="AlphaFoldDB" id="A0A0E9NFU9"/>
<keyword evidence="3" id="KW-1185">Reference proteome</keyword>
<comment type="caution">
    <text evidence="2">The sequence shown here is derived from an EMBL/GenBank/DDBJ whole genome shotgun (WGS) entry which is preliminary data.</text>
</comment>
<reference evidence="2 3" key="1">
    <citation type="journal article" date="2011" name="J. Gen. Appl. Microbiol.">
        <title>Draft genome sequencing of the enigmatic yeast Saitoella complicata.</title>
        <authorList>
            <person name="Nishida H."/>
            <person name="Hamamoto M."/>
            <person name="Sugiyama J."/>
        </authorList>
    </citation>
    <scope>NUCLEOTIDE SEQUENCE [LARGE SCALE GENOMIC DNA]</scope>
    <source>
        <strain evidence="2 3">NRRL Y-17804</strain>
    </source>
</reference>
<accession>A0A0E9NFU9</accession>
<feature type="domain" description="PRELI/MSF1" evidence="1">
    <location>
        <begin position="1"/>
        <end position="170"/>
    </location>
</feature>
<protein>
    <recommendedName>
        <fullName evidence="1">PRELI/MSF1 domain-containing protein</fullName>
    </recommendedName>
</protein>
<dbReference type="GO" id="GO:0005758">
    <property type="term" value="C:mitochondrial intermembrane space"/>
    <property type="evidence" value="ECO:0007669"/>
    <property type="project" value="InterPro"/>
</dbReference>
<evidence type="ECO:0000313" key="2">
    <source>
        <dbReference type="EMBL" id="GAO48561.1"/>
    </source>
</evidence>
<dbReference type="InterPro" id="IPR037365">
    <property type="entry name" value="Slowmo/Ups"/>
</dbReference>
<dbReference type="OMA" id="YCPWNEK"/>
<dbReference type="RefSeq" id="XP_019025338.1">
    <property type="nucleotide sequence ID" value="XM_019165932.1"/>
</dbReference>
<gene>
    <name evidence="2" type="ORF">G7K_2734-t1</name>
</gene>